<dbReference type="Proteomes" id="UP001155145">
    <property type="component" value="Unassembled WGS sequence"/>
</dbReference>
<name>A0A9X1M7J3_9MICC</name>
<dbReference type="Pfam" id="PF14016">
    <property type="entry name" value="DUF4232"/>
    <property type="match status" value="1"/>
</dbReference>
<keyword evidence="1" id="KW-0812">Transmembrane</keyword>
<evidence type="ECO:0000313" key="5">
    <source>
        <dbReference type="Proteomes" id="UP000829758"/>
    </source>
</evidence>
<dbReference type="EMBL" id="CP094984">
    <property type="protein sequence ID" value="UON91910.1"/>
    <property type="molecule type" value="Genomic_DNA"/>
</dbReference>
<feature type="transmembrane region" description="Helical" evidence="1">
    <location>
        <begin position="144"/>
        <end position="161"/>
    </location>
</feature>
<proteinExistence type="predicted"/>
<evidence type="ECO:0000313" key="3">
    <source>
        <dbReference type="EMBL" id="MCC3272220.1"/>
    </source>
</evidence>
<sequence>MGKTVVKPLLLPAAVALLWLLSGWGYEALLTAGNGRIPVWLAAVVAPDTMPVRIRSLLDGPALVLAASLSALAVSALTLALLPAGTGAGRPARGTLFLASWMSVVLAAVAGSAVLATAGILAAWPLGRVQWIFDMLSPSLLTGAYWGVSWGWMPALLAVYLRPQPEDGHRDDDGGGYAAAGEATSPGRQRAWALGAFALFSVALLVTLPLTARDSSQSAPVPESTPTPEPTVYGAEAVAAAVSEIDPQWCTGDEVAVSIGGWDAATGHRGARITLENTGTRTCTVQGYPDLDFESSDGWVMGITAVHGGSMMTEDAGADTVTLAPGAEATASIGWRGTAGADMVRVGTLLVAPYAGTLRQELEADIDLAEPGFLTVTAWTPAGGEASAG</sequence>
<feature type="domain" description="DUF4232" evidence="2">
    <location>
        <begin position="250"/>
        <end position="380"/>
    </location>
</feature>
<dbReference type="AlphaFoldDB" id="A0A9X1M7J3"/>
<organism evidence="3 6">
    <name type="scientific">Arthrobacter zhangbolii</name>
    <dbReference type="NCBI Taxonomy" id="2886936"/>
    <lineage>
        <taxon>Bacteria</taxon>
        <taxon>Bacillati</taxon>
        <taxon>Actinomycetota</taxon>
        <taxon>Actinomycetes</taxon>
        <taxon>Micrococcales</taxon>
        <taxon>Micrococcaceae</taxon>
        <taxon>Arthrobacter</taxon>
    </lineage>
</organism>
<keyword evidence="5" id="KW-1185">Reference proteome</keyword>
<feature type="transmembrane region" description="Helical" evidence="1">
    <location>
        <begin position="62"/>
        <end position="84"/>
    </location>
</feature>
<reference evidence="3" key="1">
    <citation type="submission" date="2021-10" db="EMBL/GenBank/DDBJ databases">
        <title>Novel species in genus Arthrobacter.</title>
        <authorList>
            <person name="Liu Y."/>
        </authorList>
    </citation>
    <scope>NUCLEOTIDE SEQUENCE</scope>
    <source>
        <strain evidence="3">Zg-Y462</strain>
        <strain evidence="5">zg-Y462</strain>
    </source>
</reference>
<dbReference type="RefSeq" id="WP_227928321.1">
    <property type="nucleotide sequence ID" value="NZ_CP094984.1"/>
</dbReference>
<feature type="transmembrane region" description="Helical" evidence="1">
    <location>
        <begin position="96"/>
        <end position="124"/>
    </location>
</feature>
<evidence type="ECO:0000259" key="2">
    <source>
        <dbReference type="Pfam" id="PF14016"/>
    </source>
</evidence>
<dbReference type="EMBL" id="JAJFZT010000003">
    <property type="protein sequence ID" value="MCC3272220.1"/>
    <property type="molecule type" value="Genomic_DNA"/>
</dbReference>
<gene>
    <name evidence="3" type="ORF">LJ755_05675</name>
    <name evidence="4" type="ORF">MUK71_15240</name>
</gene>
<dbReference type="InterPro" id="IPR025326">
    <property type="entry name" value="DUF4232"/>
</dbReference>
<keyword evidence="1" id="KW-0472">Membrane</keyword>
<dbReference type="Proteomes" id="UP000829758">
    <property type="component" value="Chromosome"/>
</dbReference>
<evidence type="ECO:0000313" key="4">
    <source>
        <dbReference type="EMBL" id="UON91910.1"/>
    </source>
</evidence>
<accession>A0A9X1M7J3</accession>
<evidence type="ECO:0000256" key="1">
    <source>
        <dbReference type="SAM" id="Phobius"/>
    </source>
</evidence>
<protein>
    <submittedName>
        <fullName evidence="3">DUF4232 domain-containing protein</fullName>
    </submittedName>
</protein>
<evidence type="ECO:0000313" key="6">
    <source>
        <dbReference type="Proteomes" id="UP001155145"/>
    </source>
</evidence>
<feature type="transmembrane region" description="Helical" evidence="1">
    <location>
        <begin position="191"/>
        <end position="212"/>
    </location>
</feature>
<keyword evidence="1" id="KW-1133">Transmembrane helix</keyword>